<dbReference type="Gene3D" id="3.30.1180.10">
    <property type="match status" value="1"/>
</dbReference>
<gene>
    <name evidence="2" type="ORF">ABID14_001121</name>
</gene>
<evidence type="ECO:0000313" key="2">
    <source>
        <dbReference type="EMBL" id="MET3617490.1"/>
    </source>
</evidence>
<dbReference type="Pfam" id="PF02645">
    <property type="entry name" value="DegV"/>
    <property type="match status" value="1"/>
</dbReference>
<accession>A0ABV2J9N2</accession>
<dbReference type="EMBL" id="JBEPMA010000005">
    <property type="protein sequence ID" value="MET3617490.1"/>
    <property type="molecule type" value="Genomic_DNA"/>
</dbReference>
<evidence type="ECO:0000256" key="1">
    <source>
        <dbReference type="ARBA" id="ARBA00023121"/>
    </source>
</evidence>
<proteinExistence type="predicted"/>
<organism evidence="2 3">
    <name type="scientific">Peptoniphilus olsenii</name>
    <dbReference type="NCBI Taxonomy" id="411570"/>
    <lineage>
        <taxon>Bacteria</taxon>
        <taxon>Bacillati</taxon>
        <taxon>Bacillota</taxon>
        <taxon>Tissierellia</taxon>
        <taxon>Tissierellales</taxon>
        <taxon>Peptoniphilaceae</taxon>
        <taxon>Peptoniphilus</taxon>
    </lineage>
</organism>
<protein>
    <submittedName>
        <fullName evidence="2">DegV family protein with EDD domain</fullName>
    </submittedName>
</protein>
<keyword evidence="1" id="KW-0446">Lipid-binding</keyword>
<dbReference type="PANTHER" id="PTHR33434:SF2">
    <property type="entry name" value="FATTY ACID-BINDING PROTEIN TM_1468"/>
    <property type="match status" value="1"/>
</dbReference>
<sequence length="277" mass="31282">MYKIISDTSCDLKKDEIKELNIDYVPFKIQVDNVEYIDDNNLELDNFLNIMEQTTEPIKTSCPSPYDYLSVIEENLDKEIFIVTISSKLSGSYNSAKVAENEAKEKYKDLKITVIDSKSASAGQTMIVLKLLKLLENNDFKSAEEKITNIVDNSCTMFVLESMHNLIKNGRIKKTAGLIANVLNIKPVMMSNDGEIELFEINRGIKKSLDKMANAIGEISKKTKFDLITISYTKNKERADKLKDKIDELYEVDQIHIRHTNGLSSGYADIGGIVIGF</sequence>
<evidence type="ECO:0000313" key="3">
    <source>
        <dbReference type="Proteomes" id="UP001549162"/>
    </source>
</evidence>
<dbReference type="SUPFAM" id="SSF82549">
    <property type="entry name" value="DAK1/DegV-like"/>
    <property type="match status" value="1"/>
</dbReference>
<dbReference type="InterPro" id="IPR050270">
    <property type="entry name" value="DegV_domain_contain"/>
</dbReference>
<dbReference type="NCBIfam" id="TIGR00762">
    <property type="entry name" value="DegV"/>
    <property type="match status" value="1"/>
</dbReference>
<reference evidence="2 3" key="1">
    <citation type="submission" date="2024-06" db="EMBL/GenBank/DDBJ databases">
        <title>Genomic Encyclopedia of Type Strains, Phase IV (KMG-IV): sequencing the most valuable type-strain genomes for metagenomic binning, comparative biology and taxonomic classification.</title>
        <authorList>
            <person name="Goeker M."/>
        </authorList>
    </citation>
    <scope>NUCLEOTIDE SEQUENCE [LARGE SCALE GENOMIC DNA]</scope>
    <source>
        <strain evidence="2 3">DSM 21460</strain>
    </source>
</reference>
<keyword evidence="3" id="KW-1185">Reference proteome</keyword>
<dbReference type="RefSeq" id="WP_354367991.1">
    <property type="nucleotide sequence ID" value="NZ_JBEPMA010000005.1"/>
</dbReference>
<comment type="caution">
    <text evidence="2">The sequence shown here is derived from an EMBL/GenBank/DDBJ whole genome shotgun (WGS) entry which is preliminary data.</text>
</comment>
<dbReference type="InterPro" id="IPR043168">
    <property type="entry name" value="DegV_C"/>
</dbReference>
<name>A0ABV2J9N2_9FIRM</name>
<dbReference type="Gene3D" id="3.40.50.10440">
    <property type="entry name" value="Dihydroxyacetone kinase, domain 1"/>
    <property type="match status" value="1"/>
</dbReference>
<dbReference type="InterPro" id="IPR003797">
    <property type="entry name" value="DegV"/>
</dbReference>
<dbReference type="PANTHER" id="PTHR33434">
    <property type="entry name" value="DEGV DOMAIN-CONTAINING PROTEIN DR_1986-RELATED"/>
    <property type="match status" value="1"/>
</dbReference>
<dbReference type="Gene3D" id="2.20.28.50">
    <property type="entry name" value="degv family protein"/>
    <property type="match status" value="1"/>
</dbReference>
<dbReference type="PROSITE" id="PS51482">
    <property type="entry name" value="DEGV"/>
    <property type="match status" value="1"/>
</dbReference>
<dbReference type="Proteomes" id="UP001549162">
    <property type="component" value="Unassembled WGS sequence"/>
</dbReference>